<sequence>MMLFAIGMLIGIVIGLVVALLMDEWG</sequence>
<evidence type="ECO:0000313" key="2">
    <source>
        <dbReference type="Proteomes" id="UP000033015"/>
    </source>
</evidence>
<dbReference type="GeneID" id="26647807"/>
<dbReference type="EMBL" id="KP696447">
    <property type="protein sequence ID" value="AKA61432.1"/>
    <property type="molecule type" value="Genomic_DNA"/>
</dbReference>
<proteinExistence type="predicted"/>
<reference evidence="1 2" key="1">
    <citation type="journal article" date="2015" name="Genome Announc.">
        <title>Complete Genome Sequence of Bacillus megaterium Siphophage Stahl.</title>
        <authorList>
            <person name="Brizendine A.M."/>
            <person name="Rousseau S."/>
            <person name="Hernandez A.C."/>
            <person name="Kuty Everett G.F."/>
        </authorList>
    </citation>
    <scope>NUCLEOTIDE SEQUENCE [LARGE SCALE GENOMIC DNA]</scope>
</reference>
<name>A0A0E3JJ23_9CAUD</name>
<accession>A0A0E3JJ23</accession>
<dbReference type="Proteomes" id="UP000033015">
    <property type="component" value="Segment"/>
</dbReference>
<keyword evidence="2" id="KW-1185">Reference proteome</keyword>
<protein>
    <submittedName>
        <fullName evidence="1">Uncharacterized protein</fullName>
    </submittedName>
</protein>
<reference evidence="2" key="2">
    <citation type="submission" date="2015-01" db="EMBL/GenBank/DDBJ databases">
        <title>Complete Genome of Bacillus megaterium Siphophage Stahl.</title>
        <authorList>
            <person name="Brizendine A.M."/>
            <person name="Rousseau S."/>
            <person name="Hernandez A.C."/>
            <person name="Everett G.F.K."/>
        </authorList>
    </citation>
    <scope>NUCLEOTIDE SEQUENCE [LARGE SCALE GENOMIC DNA]</scope>
</reference>
<evidence type="ECO:0000313" key="1">
    <source>
        <dbReference type="EMBL" id="AKA61432.1"/>
    </source>
</evidence>
<dbReference type="RefSeq" id="YP_009203608.1">
    <property type="nucleotide sequence ID" value="NC_028856.1"/>
</dbReference>
<dbReference type="KEGG" id="vg:26647807"/>
<gene>
    <name evidence="1" type="ORF">CPT_Stahl4</name>
</gene>
<organism evidence="1 2">
    <name type="scientific">Bacillus phage Stahl</name>
    <dbReference type="NCBI Taxonomy" id="1610832"/>
    <lineage>
        <taxon>Viruses</taxon>
        <taxon>Duplodnaviria</taxon>
        <taxon>Heunggongvirae</taxon>
        <taxon>Uroviricota</taxon>
        <taxon>Caudoviricetes</taxon>
        <taxon>Slashvirus</taxon>
        <taxon>Slashvirus stahl</taxon>
    </lineage>
</organism>